<sequence>MDTGGFYVFLISTTTSVLFSLVIAKYRNKKKQFENEENSRKVQKVLASHSDSWEKVGTVSELWSYPLKSGRGKQLESADFTESGICIEKTGVLTLRDRMFILFNEDTKRFATARQHPKLVLVEVSPEGQETVRFKFGKDSFTMSLPEDSDEDDLKFFECTMWFKECVRCVDCGDEVSRWISRMVADGEQGLRLGMYMPKCKRKVMECPTWREFCENYFHLRNEDAGLFSDLASYMVLSQSSVDDLNNRLSKPIKPSQLRPNLVIRGCKPYAEDEWDWIKIGDSVIIRKFKLCTRCTMVIIDPDSGERDAESEPLKTLRTYRRLQNAEHDKLESYAPAMGIYCGLYRSGIVNFDDAVYILKDN</sequence>
<keyword evidence="2" id="KW-1185">Reference proteome</keyword>
<evidence type="ECO:0000313" key="2">
    <source>
        <dbReference type="Proteomes" id="UP001239111"/>
    </source>
</evidence>
<gene>
    <name evidence="1" type="ORF">QAD02_017485</name>
</gene>
<comment type="caution">
    <text evidence="1">The sequence shown here is derived from an EMBL/GenBank/DDBJ whole genome shotgun (WGS) entry which is preliminary data.</text>
</comment>
<name>A0ACC2PF30_9HYME</name>
<accession>A0ACC2PF30</accession>
<protein>
    <submittedName>
        <fullName evidence="1">Uncharacterized protein</fullName>
    </submittedName>
</protein>
<dbReference type="EMBL" id="CM056741">
    <property type="protein sequence ID" value="KAJ8681693.1"/>
    <property type="molecule type" value="Genomic_DNA"/>
</dbReference>
<evidence type="ECO:0000313" key="1">
    <source>
        <dbReference type="EMBL" id="KAJ8681693.1"/>
    </source>
</evidence>
<organism evidence="1 2">
    <name type="scientific">Eretmocerus hayati</name>
    <dbReference type="NCBI Taxonomy" id="131215"/>
    <lineage>
        <taxon>Eukaryota</taxon>
        <taxon>Metazoa</taxon>
        <taxon>Ecdysozoa</taxon>
        <taxon>Arthropoda</taxon>
        <taxon>Hexapoda</taxon>
        <taxon>Insecta</taxon>
        <taxon>Pterygota</taxon>
        <taxon>Neoptera</taxon>
        <taxon>Endopterygota</taxon>
        <taxon>Hymenoptera</taxon>
        <taxon>Apocrita</taxon>
        <taxon>Proctotrupomorpha</taxon>
        <taxon>Chalcidoidea</taxon>
        <taxon>Aphelinidae</taxon>
        <taxon>Aphelininae</taxon>
        <taxon>Eretmocerus</taxon>
    </lineage>
</organism>
<proteinExistence type="predicted"/>
<dbReference type="Proteomes" id="UP001239111">
    <property type="component" value="Chromosome 1"/>
</dbReference>
<reference evidence="1" key="1">
    <citation type="submission" date="2023-04" db="EMBL/GenBank/DDBJ databases">
        <title>A chromosome-level genome assembly of the parasitoid wasp Eretmocerus hayati.</title>
        <authorList>
            <person name="Zhong Y."/>
            <person name="Liu S."/>
            <person name="Liu Y."/>
        </authorList>
    </citation>
    <scope>NUCLEOTIDE SEQUENCE</scope>
    <source>
        <strain evidence="1">ZJU_SS_LIU_2023</strain>
    </source>
</reference>